<dbReference type="AlphaFoldDB" id="A0A9W4E5V3"/>
<dbReference type="EMBL" id="CAJVAX010000012">
    <property type="protein sequence ID" value="CAG7634992.1"/>
    <property type="molecule type" value="Genomic_DNA"/>
</dbReference>
<name>A0A9W4E5V3_9ACTN</name>
<proteinExistence type="predicted"/>
<evidence type="ECO:0000313" key="3">
    <source>
        <dbReference type="Proteomes" id="UP001153328"/>
    </source>
</evidence>
<feature type="compositionally biased region" description="Polar residues" evidence="1">
    <location>
        <begin position="1"/>
        <end position="10"/>
    </location>
</feature>
<evidence type="ECO:0000256" key="1">
    <source>
        <dbReference type="SAM" id="MobiDB-lite"/>
    </source>
</evidence>
<accession>A0A9W4E5V3</accession>
<organism evidence="2 3">
    <name type="scientific">Actinacidiphila bryophytorum</name>
    <dbReference type="NCBI Taxonomy" id="1436133"/>
    <lineage>
        <taxon>Bacteria</taxon>
        <taxon>Bacillati</taxon>
        <taxon>Actinomycetota</taxon>
        <taxon>Actinomycetes</taxon>
        <taxon>Kitasatosporales</taxon>
        <taxon>Streptomycetaceae</taxon>
        <taxon>Actinacidiphila</taxon>
    </lineage>
</organism>
<feature type="region of interest" description="Disordered" evidence="1">
    <location>
        <begin position="1"/>
        <end position="113"/>
    </location>
</feature>
<feature type="compositionally biased region" description="Basic and acidic residues" evidence="1">
    <location>
        <begin position="28"/>
        <end position="45"/>
    </location>
</feature>
<feature type="compositionally biased region" description="Basic residues" evidence="1">
    <location>
        <begin position="101"/>
        <end position="113"/>
    </location>
</feature>
<dbReference type="Proteomes" id="UP001153328">
    <property type="component" value="Unassembled WGS sequence"/>
</dbReference>
<comment type="caution">
    <text evidence="2">The sequence shown here is derived from an EMBL/GenBank/DDBJ whole genome shotgun (WGS) entry which is preliminary data.</text>
</comment>
<keyword evidence="3" id="KW-1185">Reference proteome</keyword>
<evidence type="ECO:0000313" key="2">
    <source>
        <dbReference type="EMBL" id="CAG7634992.1"/>
    </source>
</evidence>
<protein>
    <submittedName>
        <fullName evidence="2">Uncharacterized protein</fullName>
    </submittedName>
</protein>
<sequence length="113" mass="12551">MQSDNGTSTVHHGGVHRDHTVPAPVHPAGRDRHPDPCRTQDRRGADPAAVVGGGAARGRLRRTARAHQRRQRRRLDRGPRRRRALPARHRAARPAPSHPVTARRGRRPSPSRA</sequence>
<feature type="compositionally biased region" description="Basic residues" evidence="1">
    <location>
        <begin position="58"/>
        <end position="92"/>
    </location>
</feature>
<reference evidence="2" key="1">
    <citation type="submission" date="2021-06" db="EMBL/GenBank/DDBJ databases">
        <authorList>
            <person name="Arsene-Ploetze F."/>
        </authorList>
    </citation>
    <scope>NUCLEOTIDE SEQUENCE</scope>
    <source>
        <strain evidence="2">SBRY1</strain>
    </source>
</reference>
<gene>
    <name evidence="2" type="ORF">SBRY_21132</name>
</gene>